<evidence type="ECO:0000256" key="4">
    <source>
        <dbReference type="ARBA" id="ARBA00011738"/>
    </source>
</evidence>
<sequence>MPRLFFVGGNWKCNGSREANRGFIEELNRAELPTDKVEVVIAPMSLHVESVVRSIRPEISIAVQNVFINKGAFTGELSPSAVKDFGLDWAIIGHSERRQIFGESDEFVGKKVEACLRASLKVIACIGETESERKANKTEEVIFRQLSAIKKELTRVQDWHHIVLAYEPVWAIGTGLTATPDQAQQVHETIRRWLASNVNSDVADTIRIIYGGSVKASNARDLASKKDIDGFLVGGASLVAAEFIEIARSHLLKHSRL</sequence>
<dbReference type="InterPro" id="IPR022896">
    <property type="entry name" value="TrioseP_Isoase_bac/euk"/>
</dbReference>
<dbReference type="PROSITE" id="PS00171">
    <property type="entry name" value="TIM_1"/>
    <property type="match status" value="1"/>
</dbReference>
<evidence type="ECO:0000256" key="2">
    <source>
        <dbReference type="ARBA" id="ARBA00004742"/>
    </source>
</evidence>
<evidence type="ECO:0000256" key="7">
    <source>
        <dbReference type="ARBA" id="ARBA00023235"/>
    </source>
</evidence>
<dbReference type="GO" id="GO:0004807">
    <property type="term" value="F:triose-phosphate isomerase activity"/>
    <property type="evidence" value="ECO:0007669"/>
    <property type="project" value="UniProtKB-EC"/>
</dbReference>
<comment type="similarity">
    <text evidence="3 8">Belongs to the triosephosphate isomerase family.</text>
</comment>
<keyword evidence="5 8" id="KW-0312">Gluconeogenesis</keyword>
<comment type="pathway">
    <text evidence="1 8">Carbohydrate degradation; glycolysis; D-glyceraldehyde 3-phosphate from glycerone phosphate: step 1/1.</text>
</comment>
<dbReference type="Pfam" id="PF00121">
    <property type="entry name" value="TIM"/>
    <property type="match status" value="1"/>
</dbReference>
<dbReference type="GO" id="GO:0019563">
    <property type="term" value="P:glycerol catabolic process"/>
    <property type="evidence" value="ECO:0007669"/>
    <property type="project" value="TreeGrafter"/>
</dbReference>
<dbReference type="OrthoDB" id="6715177at2759"/>
<dbReference type="InParanoid" id="A0A2P6NPQ3"/>
<dbReference type="STRING" id="1890364.A0A2P6NPQ3"/>
<dbReference type="UniPathway" id="UPA00109">
    <property type="reaction ID" value="UER00189"/>
</dbReference>
<dbReference type="EMBL" id="MDYQ01000037">
    <property type="protein sequence ID" value="PRP85933.1"/>
    <property type="molecule type" value="Genomic_DNA"/>
</dbReference>
<dbReference type="InterPro" id="IPR000652">
    <property type="entry name" value="Triosephosphate_isomerase"/>
</dbReference>
<dbReference type="EC" id="5.3.1.1" evidence="8"/>
<dbReference type="GO" id="GO:0006094">
    <property type="term" value="P:gluconeogenesis"/>
    <property type="evidence" value="ECO:0007669"/>
    <property type="project" value="UniProtKB-UniPathway"/>
</dbReference>
<dbReference type="GO" id="GO:0006096">
    <property type="term" value="P:glycolytic process"/>
    <property type="evidence" value="ECO:0007669"/>
    <property type="project" value="UniProtKB-UniPathway"/>
</dbReference>
<comment type="caution">
    <text evidence="9">The sequence shown here is derived from an EMBL/GenBank/DDBJ whole genome shotgun (WGS) entry which is preliminary data.</text>
</comment>
<organism evidence="9 10">
    <name type="scientific">Planoprotostelium fungivorum</name>
    <dbReference type="NCBI Taxonomy" id="1890364"/>
    <lineage>
        <taxon>Eukaryota</taxon>
        <taxon>Amoebozoa</taxon>
        <taxon>Evosea</taxon>
        <taxon>Variosea</taxon>
        <taxon>Cavosteliida</taxon>
        <taxon>Cavosteliaceae</taxon>
        <taxon>Planoprotostelium</taxon>
    </lineage>
</organism>
<evidence type="ECO:0000256" key="6">
    <source>
        <dbReference type="ARBA" id="ARBA00023152"/>
    </source>
</evidence>
<accession>A0A2P6NPQ3</accession>
<reference evidence="9 10" key="1">
    <citation type="journal article" date="2018" name="Genome Biol. Evol.">
        <title>Multiple Roots of Fruiting Body Formation in Amoebozoa.</title>
        <authorList>
            <person name="Hillmann F."/>
            <person name="Forbes G."/>
            <person name="Novohradska S."/>
            <person name="Ferling I."/>
            <person name="Riege K."/>
            <person name="Groth M."/>
            <person name="Westermann M."/>
            <person name="Marz M."/>
            <person name="Spaller T."/>
            <person name="Winckler T."/>
            <person name="Schaap P."/>
            <person name="Glockner G."/>
        </authorList>
    </citation>
    <scope>NUCLEOTIDE SEQUENCE [LARGE SCALE GENOMIC DNA]</scope>
    <source>
        <strain evidence="9 10">Jena</strain>
    </source>
</reference>
<dbReference type="SUPFAM" id="SSF51351">
    <property type="entry name" value="Triosephosphate isomerase (TIM)"/>
    <property type="match status" value="1"/>
</dbReference>
<dbReference type="InterPro" id="IPR020861">
    <property type="entry name" value="Triosephosphate_isomerase_AS"/>
</dbReference>
<dbReference type="FunCoup" id="A0A2P6NPQ3">
    <property type="interactions" value="411"/>
</dbReference>
<dbReference type="GO" id="GO:0005829">
    <property type="term" value="C:cytosol"/>
    <property type="evidence" value="ECO:0007669"/>
    <property type="project" value="TreeGrafter"/>
</dbReference>
<dbReference type="AlphaFoldDB" id="A0A2P6NPQ3"/>
<comment type="catalytic activity">
    <reaction evidence="8">
        <text>D-glyceraldehyde 3-phosphate = dihydroxyacetone phosphate</text>
        <dbReference type="Rhea" id="RHEA:18585"/>
        <dbReference type="ChEBI" id="CHEBI:57642"/>
        <dbReference type="ChEBI" id="CHEBI:59776"/>
        <dbReference type="EC" id="5.3.1.1"/>
    </reaction>
</comment>
<keyword evidence="10" id="KW-1185">Reference proteome</keyword>
<dbReference type="CDD" id="cd00311">
    <property type="entry name" value="TIM"/>
    <property type="match status" value="1"/>
</dbReference>
<dbReference type="NCBIfam" id="TIGR00419">
    <property type="entry name" value="tim"/>
    <property type="match status" value="1"/>
</dbReference>
<dbReference type="FunFam" id="3.20.20.70:FF:000020">
    <property type="entry name" value="Triosephosphate isomerase"/>
    <property type="match status" value="1"/>
</dbReference>
<dbReference type="PANTHER" id="PTHR21139:SF2">
    <property type="entry name" value="TRIOSEPHOSPHATE ISOMERASE"/>
    <property type="match status" value="1"/>
</dbReference>
<dbReference type="InterPro" id="IPR035990">
    <property type="entry name" value="TIM_sf"/>
</dbReference>
<dbReference type="PROSITE" id="PS51440">
    <property type="entry name" value="TIM_2"/>
    <property type="match status" value="1"/>
</dbReference>
<dbReference type="HAMAP" id="MF_00147_B">
    <property type="entry name" value="TIM_B"/>
    <property type="match status" value="1"/>
</dbReference>
<protein>
    <recommendedName>
        <fullName evidence="8">Triosephosphate isomerase</fullName>
        <ecNumber evidence="8">5.3.1.1</ecNumber>
    </recommendedName>
</protein>
<keyword evidence="6 8" id="KW-0324">Glycolysis</keyword>
<evidence type="ECO:0000256" key="3">
    <source>
        <dbReference type="ARBA" id="ARBA00007422"/>
    </source>
</evidence>
<dbReference type="PANTHER" id="PTHR21139">
    <property type="entry name" value="TRIOSEPHOSPHATE ISOMERASE"/>
    <property type="match status" value="1"/>
</dbReference>
<evidence type="ECO:0000256" key="8">
    <source>
        <dbReference type="RuleBase" id="RU363013"/>
    </source>
</evidence>
<dbReference type="Gene3D" id="3.20.20.70">
    <property type="entry name" value="Aldolase class I"/>
    <property type="match status" value="1"/>
</dbReference>
<proteinExistence type="inferred from homology"/>
<dbReference type="Proteomes" id="UP000241769">
    <property type="component" value="Unassembled WGS sequence"/>
</dbReference>
<name>A0A2P6NPQ3_9EUKA</name>
<evidence type="ECO:0000313" key="9">
    <source>
        <dbReference type="EMBL" id="PRP85933.1"/>
    </source>
</evidence>
<dbReference type="InterPro" id="IPR013785">
    <property type="entry name" value="Aldolase_TIM"/>
</dbReference>
<gene>
    <name evidence="9" type="ORF">PROFUN_06055</name>
</gene>
<dbReference type="GO" id="GO:0046166">
    <property type="term" value="P:glyceraldehyde-3-phosphate biosynthetic process"/>
    <property type="evidence" value="ECO:0007669"/>
    <property type="project" value="TreeGrafter"/>
</dbReference>
<evidence type="ECO:0000256" key="5">
    <source>
        <dbReference type="ARBA" id="ARBA00022432"/>
    </source>
</evidence>
<evidence type="ECO:0000313" key="10">
    <source>
        <dbReference type="Proteomes" id="UP000241769"/>
    </source>
</evidence>
<evidence type="ECO:0000256" key="1">
    <source>
        <dbReference type="ARBA" id="ARBA00004680"/>
    </source>
</evidence>
<dbReference type="UniPathway" id="UPA00138"/>
<keyword evidence="7 8" id="KW-0413">Isomerase</keyword>
<comment type="pathway">
    <text evidence="2 8">Carbohydrate biosynthesis; gluconeogenesis.</text>
</comment>
<comment type="subunit">
    <text evidence="4">Homodimer.</text>
</comment>